<dbReference type="RefSeq" id="WP_119593641.1">
    <property type="nucleotide sequence ID" value="NZ_QXFM01000117.1"/>
</dbReference>
<comment type="caution">
    <text evidence="1">The sequence shown here is derived from an EMBL/GenBank/DDBJ whole genome shotgun (WGS) entry which is preliminary data.</text>
</comment>
<organism evidence="1 2">
    <name type="scientific">Aurantiacibacter xanthus</name>
    <dbReference type="NCBI Taxonomy" id="1784712"/>
    <lineage>
        <taxon>Bacteria</taxon>
        <taxon>Pseudomonadati</taxon>
        <taxon>Pseudomonadota</taxon>
        <taxon>Alphaproteobacteria</taxon>
        <taxon>Sphingomonadales</taxon>
        <taxon>Erythrobacteraceae</taxon>
        <taxon>Aurantiacibacter</taxon>
    </lineage>
</organism>
<gene>
    <name evidence="1" type="ORF">D2V17_15175</name>
</gene>
<keyword evidence="2" id="KW-1185">Reference proteome</keyword>
<reference evidence="1 2" key="1">
    <citation type="submission" date="2018-08" db="EMBL/GenBank/DDBJ databases">
        <title>Erythrobacter zhengii sp.nov., a bacterium isolated from deep-sea sediment.</title>
        <authorList>
            <person name="Fang C."/>
            <person name="Wu Y.-H."/>
            <person name="Sun C."/>
            <person name="Wang H."/>
            <person name="Cheng H."/>
            <person name="Meng F.-X."/>
            <person name="Wang C.-S."/>
            <person name="Xu X.-W."/>
        </authorList>
    </citation>
    <scope>NUCLEOTIDE SEQUENCE [LARGE SCALE GENOMIC DNA]</scope>
    <source>
        <strain evidence="1 2">CCTCC AB 2015396</strain>
    </source>
</reference>
<name>A0A3A1P5R3_9SPHN</name>
<evidence type="ECO:0000313" key="2">
    <source>
        <dbReference type="Proteomes" id="UP000265366"/>
    </source>
</evidence>
<proteinExistence type="predicted"/>
<dbReference type="AlphaFoldDB" id="A0A3A1P5R3"/>
<dbReference type="Proteomes" id="UP000265366">
    <property type="component" value="Unassembled WGS sequence"/>
</dbReference>
<evidence type="ECO:0000313" key="1">
    <source>
        <dbReference type="EMBL" id="RIV82652.1"/>
    </source>
</evidence>
<accession>A0A3A1P5R3</accession>
<dbReference type="OrthoDB" id="1550901at2"/>
<dbReference type="EMBL" id="QXFM01000117">
    <property type="protein sequence ID" value="RIV82652.1"/>
    <property type="molecule type" value="Genomic_DNA"/>
</dbReference>
<protein>
    <submittedName>
        <fullName evidence="1">Uncharacterized protein</fullName>
    </submittedName>
</protein>
<sequence length="267" mass="30956">MNPEVAELRVGLDNLLDDRDYLFRLLDSIDWDAQLDAIRSVLARNRSAAERVAANIDELGQRAETYSGPHHHHVVDEHVDAMWRSSYSDAAVSLSAIGMIVPMAESVFSQSFQALGSMYAAKQMQPPDHRRWKRADQHPERWNCQWYFGRDKARNDIISGLPQISEASGLSTYLEPDMMEWLAAMVSYRNRMFHGGFEWSLAQRDQFEALIAARNWDKYFQSARTNDKPWIFYLRDEVIDDMPRRMEAILDSFGRFAKDLPFELIST</sequence>